<dbReference type="GO" id="GO:0016462">
    <property type="term" value="F:pyrophosphatase activity"/>
    <property type="evidence" value="ECO:0007669"/>
    <property type="project" value="TreeGrafter"/>
</dbReference>
<proteinExistence type="inferred from homology"/>
<evidence type="ECO:0000259" key="3">
    <source>
        <dbReference type="Pfam" id="PF02541"/>
    </source>
</evidence>
<dbReference type="Gene3D" id="3.30.420.40">
    <property type="match status" value="1"/>
</dbReference>
<evidence type="ECO:0000313" key="6">
    <source>
        <dbReference type="Proteomes" id="UP000247807"/>
    </source>
</evidence>
<dbReference type="PANTHER" id="PTHR30005">
    <property type="entry name" value="EXOPOLYPHOSPHATASE"/>
    <property type="match status" value="1"/>
</dbReference>
<evidence type="ECO:0000256" key="2">
    <source>
        <dbReference type="ARBA" id="ARBA00022801"/>
    </source>
</evidence>
<dbReference type="CDD" id="cd24006">
    <property type="entry name" value="ASKHA_NBD_PPX_GppA"/>
    <property type="match status" value="1"/>
</dbReference>
<dbReference type="PIRSF" id="PIRSF001267">
    <property type="entry name" value="Pyrophosphatase_GppA_Ppx"/>
    <property type="match status" value="1"/>
</dbReference>
<dbReference type="InterPro" id="IPR030673">
    <property type="entry name" value="PyroPPase_GppA_Ppx"/>
</dbReference>
<dbReference type="AlphaFoldDB" id="A0A318R4P1"/>
<evidence type="ECO:0000313" key="5">
    <source>
        <dbReference type="EMBL" id="PYE02642.1"/>
    </source>
</evidence>
<dbReference type="InterPro" id="IPR050273">
    <property type="entry name" value="GppA/Ppx_hydrolase"/>
</dbReference>
<dbReference type="InterPro" id="IPR048950">
    <property type="entry name" value="Ppx_GppA_C"/>
</dbReference>
<dbReference type="Gene3D" id="3.30.420.150">
    <property type="entry name" value="Exopolyphosphatase. Domain 2"/>
    <property type="match status" value="1"/>
</dbReference>
<accession>A0A318R4P1</accession>
<dbReference type="InterPro" id="IPR003695">
    <property type="entry name" value="Ppx_GppA_N"/>
</dbReference>
<dbReference type="EMBL" id="QJUE01000002">
    <property type="protein sequence ID" value="PYE02642.1"/>
    <property type="molecule type" value="Genomic_DNA"/>
</dbReference>
<comment type="similarity">
    <text evidence="1">Belongs to the GppA/Ppx family.</text>
</comment>
<dbReference type="InterPro" id="IPR043129">
    <property type="entry name" value="ATPase_NBD"/>
</dbReference>
<dbReference type="Proteomes" id="UP000247807">
    <property type="component" value="Unassembled WGS sequence"/>
</dbReference>
<gene>
    <name evidence="5" type="ORF">DNJ73_02505</name>
</gene>
<dbReference type="OrthoDB" id="9807195at2"/>
<dbReference type="Pfam" id="PF21447">
    <property type="entry name" value="Ppx-GppA_III"/>
    <property type="match status" value="1"/>
</dbReference>
<dbReference type="Pfam" id="PF02541">
    <property type="entry name" value="Ppx-GppA"/>
    <property type="match status" value="1"/>
</dbReference>
<feature type="domain" description="Ppx/GppA phosphatase N-terminal" evidence="3">
    <location>
        <begin position="54"/>
        <end position="337"/>
    </location>
</feature>
<name>A0A318R4P1_PROMR</name>
<keyword evidence="2" id="KW-0378">Hydrolase</keyword>
<dbReference type="SUPFAM" id="SSF109604">
    <property type="entry name" value="HD-domain/PDEase-like"/>
    <property type="match status" value="1"/>
</dbReference>
<evidence type="ECO:0000259" key="4">
    <source>
        <dbReference type="Pfam" id="PF21447"/>
    </source>
</evidence>
<dbReference type="Gene3D" id="1.10.3210.10">
    <property type="entry name" value="Hypothetical protein af1432"/>
    <property type="match status" value="1"/>
</dbReference>
<reference evidence="5 6" key="1">
    <citation type="journal article" date="2018" name="Appl. Environ. Microbiol.">
        <title>Genome rearrangement shapes Prochlorococcus ecological adaptation.</title>
        <authorList>
            <person name="Yan W."/>
            <person name="Wei S."/>
            <person name="Wang Q."/>
            <person name="Xiao X."/>
            <person name="Zeng Q."/>
            <person name="Jiao N."/>
            <person name="Zhang R."/>
        </authorList>
    </citation>
    <scope>NUCLEOTIDE SEQUENCE [LARGE SCALE GENOMIC DNA]</scope>
    <source>
        <strain evidence="5 6">XMU1408</strain>
    </source>
</reference>
<dbReference type="SUPFAM" id="SSF53067">
    <property type="entry name" value="Actin-like ATPase domain"/>
    <property type="match status" value="2"/>
</dbReference>
<comment type="caution">
    <text evidence="5">The sequence shown here is derived from an EMBL/GenBank/DDBJ whole genome shotgun (WGS) entry which is preliminary data.</text>
</comment>
<dbReference type="PANTHER" id="PTHR30005:SF0">
    <property type="entry name" value="RETROGRADE REGULATION PROTEIN 2"/>
    <property type="match status" value="1"/>
</dbReference>
<organism evidence="5 6">
    <name type="scientific">Prochlorococcus marinus XMU1408</name>
    <dbReference type="NCBI Taxonomy" id="2213228"/>
    <lineage>
        <taxon>Bacteria</taxon>
        <taxon>Bacillati</taxon>
        <taxon>Cyanobacteriota</taxon>
        <taxon>Cyanophyceae</taxon>
        <taxon>Synechococcales</taxon>
        <taxon>Prochlorococcaceae</taxon>
        <taxon>Prochlorococcus</taxon>
    </lineage>
</organism>
<dbReference type="RefSeq" id="WP_158466139.1">
    <property type="nucleotide sequence ID" value="NZ_QJUE01000002.1"/>
</dbReference>
<evidence type="ECO:0000256" key="1">
    <source>
        <dbReference type="ARBA" id="ARBA00007125"/>
    </source>
</evidence>
<sequence>MLGESINNSFQRNSIELDLGENQDTKLCRVATIDIGTNSTHLLIAKLEPKLNTFSIELAEKSTTRLGERDPDTGELTSLAMNRAFSTLKRFKDLSESYKVEGLLVAATSAVREASNGRIFISEIKKKIGLDVELISGAEEARLIYLGVLSGMQFGNKPHLVLDIGGGSTELILADSSEARALTSTKIGAVRLQREFIKKDPISSQTELFLRSFIRGSMESAIDKVSKRIEVGEEPVLVATSGTAMAIGALISSKENHIQSRLQGYKIPKNNLDSIVSQLIKLTPSQRSQLSSLSERRSEIIVPGALILQTIMNMVNVDEIVLSERALREGLVVDWMCRNNYLKDQLSFQGSIRERTVIHQSRRFGVNSKRSKRVSEFAMTFYDQTRGILHNDNGEGRDLLWAAAKLHACGKHINISAYHKHSWYLIKNGELLGYSQAEHLMVAAIARYHRKSLPKKRHECWQLLIDESQRNLVSDMSLLLRLSCSLDRRPEPLISKIVIEVKNKKVDLELIPNDLGQNLDLEKWSLTKAILLIKKIKDVEINIL</sequence>
<feature type="domain" description="Ppx/GppA phosphatase C-terminal" evidence="4">
    <location>
        <begin position="352"/>
        <end position="527"/>
    </location>
</feature>
<protein>
    <submittedName>
        <fullName evidence="5">Exopolyphosphatase</fullName>
    </submittedName>
</protein>